<dbReference type="UniPathway" id="UPA00031">
    <property type="reaction ID" value="UER00010"/>
</dbReference>
<protein>
    <recommendedName>
        <fullName evidence="10">Imidazole glycerol phosphate synthase subunit HisH</fullName>
        <ecNumber evidence="10">4.3.2.10</ecNumber>
    </recommendedName>
    <alternativeName>
        <fullName evidence="10">IGP synthase glutaminase subunit</fullName>
        <ecNumber evidence="10">3.5.1.2</ecNumber>
    </alternativeName>
    <alternativeName>
        <fullName evidence="10">IGP synthase subunit HisH</fullName>
    </alternativeName>
    <alternativeName>
        <fullName evidence="10">ImGP synthase subunit HisH</fullName>
        <shortName evidence="10">IGPS subunit HisH</shortName>
    </alternativeName>
</protein>
<gene>
    <name evidence="10" type="primary">hisH</name>
    <name evidence="13" type="ordered locus">Tmar_0593</name>
</gene>
<evidence type="ECO:0000256" key="3">
    <source>
        <dbReference type="ARBA" id="ARBA00022605"/>
    </source>
</evidence>
<keyword evidence="14" id="KW-1185">Reference proteome</keyword>
<dbReference type="PANTHER" id="PTHR42701:SF1">
    <property type="entry name" value="IMIDAZOLE GLYCEROL PHOSPHATE SYNTHASE SUBUNIT HISH"/>
    <property type="match status" value="1"/>
</dbReference>
<dbReference type="InterPro" id="IPR010139">
    <property type="entry name" value="Imidazole-glycPsynth_HisH"/>
</dbReference>
<reference evidence="13 14" key="1">
    <citation type="journal article" date="2010" name="Stand. Genomic Sci.">
        <title>Complete genome sequence of Thermaerobacter marianensis type strain (7p75a).</title>
        <authorList>
            <person name="Han C."/>
            <person name="Gu W."/>
            <person name="Zhang X."/>
            <person name="Lapidus A."/>
            <person name="Nolan M."/>
            <person name="Copeland A."/>
            <person name="Lucas S."/>
            <person name="Del Rio T.G."/>
            <person name="Tice H."/>
            <person name="Cheng J.F."/>
            <person name="Tapia R."/>
            <person name="Goodwin L."/>
            <person name="Pitluck S."/>
            <person name="Pagani I."/>
            <person name="Ivanova N."/>
            <person name="Mavromatis K."/>
            <person name="Mikhailova N."/>
            <person name="Pati A."/>
            <person name="Chen A."/>
            <person name="Palaniappan K."/>
            <person name="Land M."/>
            <person name="Hauser L."/>
            <person name="Chang Y.J."/>
            <person name="Jeffries C.D."/>
            <person name="Schneider S."/>
            <person name="Rohde M."/>
            <person name="Goker M."/>
            <person name="Pukall R."/>
            <person name="Woyke T."/>
            <person name="Bristow J."/>
            <person name="Eisen J.A."/>
            <person name="Markowitz V."/>
            <person name="Hugenholtz P."/>
            <person name="Kyrpides N.C."/>
            <person name="Klenk H.P."/>
            <person name="Detter J.C."/>
        </authorList>
    </citation>
    <scope>NUCLEOTIDE SEQUENCE [LARGE SCALE GENOMIC DNA]</scope>
    <source>
        <strain evidence="14">ATCC 700841 / DSM 12885 / JCM 10246 / 7p75a</strain>
    </source>
</reference>
<dbReference type="PROSITE" id="PS51273">
    <property type="entry name" value="GATASE_TYPE_1"/>
    <property type="match status" value="1"/>
</dbReference>
<feature type="compositionally biased region" description="Low complexity" evidence="11">
    <location>
        <begin position="138"/>
        <end position="147"/>
    </location>
</feature>
<feature type="active site" evidence="10">
    <location>
        <position position="308"/>
    </location>
</feature>
<dbReference type="eggNOG" id="COG0118">
    <property type="taxonomic scope" value="Bacteria"/>
</dbReference>
<evidence type="ECO:0000256" key="8">
    <source>
        <dbReference type="ARBA" id="ARBA00047838"/>
    </source>
</evidence>
<dbReference type="PANTHER" id="PTHR42701">
    <property type="entry name" value="IMIDAZOLE GLYCEROL PHOSPHATE SYNTHASE SUBUNIT HISH"/>
    <property type="match status" value="1"/>
</dbReference>
<evidence type="ECO:0000313" key="14">
    <source>
        <dbReference type="Proteomes" id="UP000008915"/>
    </source>
</evidence>
<dbReference type="EC" id="3.5.1.2" evidence="10"/>
<dbReference type="KEGG" id="tmr:Tmar_0593"/>
<dbReference type="EC" id="4.3.2.10" evidence="10"/>
<evidence type="ECO:0000256" key="5">
    <source>
        <dbReference type="ARBA" id="ARBA00022962"/>
    </source>
</evidence>
<evidence type="ECO:0000259" key="12">
    <source>
        <dbReference type="Pfam" id="PF00117"/>
    </source>
</evidence>
<keyword evidence="5 10" id="KW-0315">Glutamine amidotransferase</keyword>
<evidence type="ECO:0000256" key="11">
    <source>
        <dbReference type="SAM" id="MobiDB-lite"/>
    </source>
</evidence>
<feature type="compositionally biased region" description="Basic and acidic residues" evidence="11">
    <location>
        <begin position="234"/>
        <end position="254"/>
    </location>
</feature>
<dbReference type="RefSeq" id="WP_013495019.1">
    <property type="nucleotide sequence ID" value="NC_014831.1"/>
</dbReference>
<dbReference type="GO" id="GO:0004359">
    <property type="term" value="F:glutaminase activity"/>
    <property type="evidence" value="ECO:0007669"/>
    <property type="project" value="UniProtKB-EC"/>
</dbReference>
<dbReference type="GO" id="GO:0005737">
    <property type="term" value="C:cytoplasm"/>
    <property type="evidence" value="ECO:0007669"/>
    <property type="project" value="UniProtKB-SubCell"/>
</dbReference>
<reference evidence="14" key="2">
    <citation type="journal article" date="2010" name="Stand. Genomic Sci.">
        <title>Complete genome sequence of Thermaerobacter marianensis type strain (7p75aT).</title>
        <authorList>
            <person name="Han C."/>
            <person name="Gu W."/>
            <person name="Zhang X."/>
            <person name="Lapidus A."/>
            <person name="Nolan M."/>
            <person name="Copeland A."/>
            <person name="Lucas S."/>
            <person name="Glavina Del Rio T."/>
            <person name="Tice H."/>
            <person name="Cheng J."/>
            <person name="Tapia R."/>
            <person name="Goodwin L."/>
            <person name="Pitluck S."/>
            <person name="Pagani I."/>
            <person name="Ivanova N."/>
            <person name="Mavromatis K."/>
            <person name="Mikhailova N."/>
            <person name="Pati A."/>
            <person name="Chen A."/>
            <person name="Palaniappan K."/>
            <person name="Land M."/>
            <person name="Hauser L."/>
            <person name="Chang Y."/>
            <person name="Jeffries C."/>
            <person name="Schneider S."/>
            <person name="Rohde M."/>
            <person name="Goker M."/>
            <person name="Pukall R."/>
            <person name="Woyke T."/>
            <person name="Bristow J."/>
            <person name="Eisen J."/>
            <person name="Markowitz V."/>
            <person name="Hugenholtz P."/>
            <person name="Kyrpides N."/>
            <person name="Klenk H."/>
            <person name="Detter J."/>
        </authorList>
    </citation>
    <scope>NUCLEOTIDE SEQUENCE [LARGE SCALE GENOMIC DNA]</scope>
    <source>
        <strain evidence="14">ATCC 700841 / DSM 12885 / JCM 10246 / 7p75a</strain>
    </source>
</reference>
<dbReference type="AlphaFoldDB" id="E6SHF0"/>
<comment type="catalytic activity">
    <reaction evidence="8 10">
        <text>5-[(5-phospho-1-deoxy-D-ribulos-1-ylimino)methylamino]-1-(5-phospho-beta-D-ribosyl)imidazole-4-carboxamide + L-glutamine = D-erythro-1-(imidazol-4-yl)glycerol 3-phosphate + 5-amino-1-(5-phospho-beta-D-ribosyl)imidazole-4-carboxamide + L-glutamate + H(+)</text>
        <dbReference type="Rhea" id="RHEA:24793"/>
        <dbReference type="ChEBI" id="CHEBI:15378"/>
        <dbReference type="ChEBI" id="CHEBI:29985"/>
        <dbReference type="ChEBI" id="CHEBI:58278"/>
        <dbReference type="ChEBI" id="CHEBI:58359"/>
        <dbReference type="ChEBI" id="CHEBI:58475"/>
        <dbReference type="ChEBI" id="CHEBI:58525"/>
        <dbReference type="EC" id="4.3.2.10"/>
    </reaction>
</comment>
<comment type="function">
    <text evidence="10">IGPS catalyzes the conversion of PRFAR and glutamine to IGP, AICAR and glutamate. The HisH subunit catalyzes the hydrolysis of glutamine to glutamate and ammonia as part of the synthesis of IGP and AICAR. The resulting ammonia molecule is channeled to the active site of HisF.</text>
</comment>
<name>E6SHF0_THEM7</name>
<dbReference type="Gene3D" id="3.40.50.880">
    <property type="match status" value="2"/>
</dbReference>
<feature type="compositionally biased region" description="Gly residues" evidence="11">
    <location>
        <begin position="268"/>
        <end position="279"/>
    </location>
</feature>
<dbReference type="STRING" id="644966.Tmar_0593"/>
<feature type="domain" description="Glutamine amidotransferase" evidence="12">
    <location>
        <begin position="8"/>
        <end position="196"/>
    </location>
</feature>
<dbReference type="Proteomes" id="UP000008915">
    <property type="component" value="Chromosome"/>
</dbReference>
<comment type="subcellular location">
    <subcellularLocation>
        <location evidence="10">Cytoplasm</location>
    </subcellularLocation>
</comment>
<evidence type="ECO:0000256" key="4">
    <source>
        <dbReference type="ARBA" id="ARBA00022801"/>
    </source>
</evidence>
<comment type="catalytic activity">
    <reaction evidence="9 10">
        <text>L-glutamine + H2O = L-glutamate + NH4(+)</text>
        <dbReference type="Rhea" id="RHEA:15889"/>
        <dbReference type="ChEBI" id="CHEBI:15377"/>
        <dbReference type="ChEBI" id="CHEBI:28938"/>
        <dbReference type="ChEBI" id="CHEBI:29985"/>
        <dbReference type="ChEBI" id="CHEBI:58359"/>
        <dbReference type="EC" id="3.5.1.2"/>
    </reaction>
</comment>
<dbReference type="EMBL" id="CP002344">
    <property type="protein sequence ID" value="ADU50714.1"/>
    <property type="molecule type" value="Genomic_DNA"/>
</dbReference>
<dbReference type="HAMAP" id="MF_00278">
    <property type="entry name" value="HisH"/>
    <property type="match status" value="1"/>
</dbReference>
<evidence type="ECO:0000256" key="9">
    <source>
        <dbReference type="ARBA" id="ARBA00049534"/>
    </source>
</evidence>
<feature type="compositionally biased region" description="Gly residues" evidence="11">
    <location>
        <begin position="202"/>
        <end position="233"/>
    </location>
</feature>
<keyword evidence="4 10" id="KW-0378">Hydrolase</keyword>
<dbReference type="GO" id="GO:0016829">
    <property type="term" value="F:lyase activity"/>
    <property type="evidence" value="ECO:0007669"/>
    <property type="project" value="UniProtKB-KW"/>
</dbReference>
<dbReference type="InterPro" id="IPR017926">
    <property type="entry name" value="GATASE"/>
</dbReference>
<feature type="active site" evidence="10">
    <location>
        <position position="310"/>
    </location>
</feature>
<evidence type="ECO:0000256" key="6">
    <source>
        <dbReference type="ARBA" id="ARBA00023102"/>
    </source>
</evidence>
<keyword evidence="3 10" id="KW-0028">Amino-acid biosynthesis</keyword>
<dbReference type="CDD" id="cd01748">
    <property type="entry name" value="GATase1_IGP_Synthase"/>
    <property type="match status" value="1"/>
</dbReference>
<keyword evidence="7 10" id="KW-0456">Lyase</keyword>
<evidence type="ECO:0000256" key="7">
    <source>
        <dbReference type="ARBA" id="ARBA00023239"/>
    </source>
</evidence>
<evidence type="ECO:0000256" key="2">
    <source>
        <dbReference type="ARBA" id="ARBA00011152"/>
    </source>
</evidence>
<dbReference type="GO" id="GO:0000107">
    <property type="term" value="F:imidazoleglycerol-phosphate synthase activity"/>
    <property type="evidence" value="ECO:0007669"/>
    <property type="project" value="UniProtKB-UniRule"/>
</dbReference>
<dbReference type="OrthoDB" id="9807137at2"/>
<evidence type="ECO:0000256" key="1">
    <source>
        <dbReference type="ARBA" id="ARBA00005091"/>
    </source>
</evidence>
<feature type="region of interest" description="Disordered" evidence="11">
    <location>
        <begin position="118"/>
        <end position="161"/>
    </location>
</feature>
<comment type="pathway">
    <text evidence="1 10">Amino-acid biosynthesis; L-histidine biosynthesis; L-histidine from 5-phospho-alpha-D-ribose 1-diphosphate: step 5/9.</text>
</comment>
<dbReference type="Pfam" id="PF00117">
    <property type="entry name" value="GATase"/>
    <property type="match status" value="1"/>
</dbReference>
<dbReference type="GO" id="GO:0000105">
    <property type="term" value="P:L-histidine biosynthetic process"/>
    <property type="evidence" value="ECO:0007669"/>
    <property type="project" value="UniProtKB-UniRule"/>
</dbReference>
<evidence type="ECO:0000313" key="13">
    <source>
        <dbReference type="EMBL" id="ADU50714.1"/>
    </source>
</evidence>
<organism evidence="13 14">
    <name type="scientific">Thermaerobacter marianensis (strain ATCC 700841 / DSM 12885 / JCM 10246 / 7p75a)</name>
    <dbReference type="NCBI Taxonomy" id="644966"/>
    <lineage>
        <taxon>Bacteria</taxon>
        <taxon>Bacillati</taxon>
        <taxon>Bacillota</taxon>
        <taxon>Clostridia</taxon>
        <taxon>Eubacteriales</taxon>
        <taxon>Clostridiales Family XVII. Incertae Sedis</taxon>
        <taxon>Thermaerobacter</taxon>
    </lineage>
</organism>
<dbReference type="SUPFAM" id="SSF52317">
    <property type="entry name" value="Class I glutamine amidotransferase-like"/>
    <property type="match status" value="2"/>
</dbReference>
<proteinExistence type="inferred from homology"/>
<dbReference type="InterPro" id="IPR029062">
    <property type="entry name" value="Class_I_gatase-like"/>
</dbReference>
<evidence type="ECO:0000256" key="10">
    <source>
        <dbReference type="HAMAP-Rule" id="MF_00278"/>
    </source>
</evidence>
<feature type="region of interest" description="Disordered" evidence="11">
    <location>
        <begin position="202"/>
        <end position="279"/>
    </location>
</feature>
<sequence>MARPYVAMVDYGTGNVHSLGKALERVGCTPRLTRDADELAGAAGIVLPGVGAFGPAWQRLEATGLIPVLRELVAAGRPLLGICLGMQLLFEGSREDGDWPGLGFLPGWVEPFPGVAPGCAPDRGTAQAGRGTPPGGPATPRVPAGRGTPPGGDGTPPVELKVPHMGWNRVRVPAGSRLLAGLEDGFFAYFVHSYRVPWPTGPGGGDAGPAGGGAGGAGGTPGRTGGGSAGAGDGPDRMHGGLDRPGDGPERRGDGAGPSGDGPRRPGDGWGRPGSGGRGNGPLVALADYGGPFVAAVEWGPVCGTQFHPEKSGPAGLKILRNFGAMCGACDPSP</sequence>
<accession>E6SHF0</accession>
<keyword evidence="10" id="KW-0963">Cytoplasm</keyword>
<keyword evidence="6 10" id="KW-0368">Histidine biosynthesis</keyword>
<feature type="active site" description="Nucleophile" evidence="10">
    <location>
        <position position="83"/>
    </location>
</feature>
<dbReference type="HOGENOM" id="CLU_071837_2_2_9"/>
<comment type="subunit">
    <text evidence="2 10">Heterodimer of HisH and HisF.</text>
</comment>